<dbReference type="AlphaFoldDB" id="A0ABC8STN1"/>
<evidence type="ECO:0000256" key="3">
    <source>
        <dbReference type="ARBA" id="ARBA00023002"/>
    </source>
</evidence>
<evidence type="ECO:0000313" key="4">
    <source>
        <dbReference type="EMBL" id="CAK9160529.1"/>
    </source>
</evidence>
<dbReference type="EMBL" id="CAUOFW020003536">
    <property type="protein sequence ID" value="CAK9160529.1"/>
    <property type="molecule type" value="Genomic_DNA"/>
</dbReference>
<proteinExistence type="inferred from homology"/>
<dbReference type="Gene3D" id="3.40.50.720">
    <property type="entry name" value="NAD(P)-binding Rossmann-like Domain"/>
    <property type="match status" value="1"/>
</dbReference>
<evidence type="ECO:0000313" key="5">
    <source>
        <dbReference type="Proteomes" id="UP001642360"/>
    </source>
</evidence>
<protein>
    <submittedName>
        <fullName evidence="4">Uncharacterized protein</fullName>
    </submittedName>
</protein>
<dbReference type="Proteomes" id="UP001642360">
    <property type="component" value="Unassembled WGS sequence"/>
</dbReference>
<dbReference type="PANTHER" id="PTHR43490:SF99">
    <property type="entry name" value="SHORT-CHAIN DEHYDROGENASE_REDUCTASE"/>
    <property type="match status" value="1"/>
</dbReference>
<reference evidence="4 5" key="1">
    <citation type="submission" date="2024-02" db="EMBL/GenBank/DDBJ databases">
        <authorList>
            <person name="Vignale AGUSTIN F."/>
            <person name="Sosa J E."/>
            <person name="Modenutti C."/>
        </authorList>
    </citation>
    <scope>NUCLEOTIDE SEQUENCE [LARGE SCALE GENOMIC DNA]</scope>
</reference>
<keyword evidence="3" id="KW-0560">Oxidoreductase</keyword>
<gene>
    <name evidence="4" type="ORF">ILEXP_LOCUS29300</name>
</gene>
<dbReference type="PANTHER" id="PTHR43490">
    <property type="entry name" value="(+)-NEOMENTHOL DEHYDROGENASE"/>
    <property type="match status" value="1"/>
</dbReference>
<accession>A0ABC8STN1</accession>
<keyword evidence="2" id="KW-0521">NADP</keyword>
<name>A0ABC8STN1_9AQUA</name>
<evidence type="ECO:0000256" key="1">
    <source>
        <dbReference type="ARBA" id="ARBA00006484"/>
    </source>
</evidence>
<comment type="caution">
    <text evidence="4">The sequence shown here is derived from an EMBL/GenBank/DDBJ whole genome shotgun (WGS) entry which is preliminary data.</text>
</comment>
<sequence>MLILEKKEKEEDRDHESFMDRCLRLYSSNPPLPPPPNDAIGHRQVSHDELSIEVSDKIPPDYIEALKKLPKFKKNATTLNASLSKLLASYHRRTGDDTLRQQLEDVNSLTEELIDRTMTKFLEQVKDGSWTTGGWSQVNTDYSVSKLVVNAYTRFMAKTLSDRPEGQKIYINCKSIKI</sequence>
<organism evidence="4 5">
    <name type="scientific">Ilex paraguariensis</name>
    <name type="common">yerba mate</name>
    <dbReference type="NCBI Taxonomy" id="185542"/>
    <lineage>
        <taxon>Eukaryota</taxon>
        <taxon>Viridiplantae</taxon>
        <taxon>Streptophyta</taxon>
        <taxon>Embryophyta</taxon>
        <taxon>Tracheophyta</taxon>
        <taxon>Spermatophyta</taxon>
        <taxon>Magnoliopsida</taxon>
        <taxon>eudicotyledons</taxon>
        <taxon>Gunneridae</taxon>
        <taxon>Pentapetalae</taxon>
        <taxon>asterids</taxon>
        <taxon>campanulids</taxon>
        <taxon>Aquifoliales</taxon>
        <taxon>Aquifoliaceae</taxon>
        <taxon>Ilex</taxon>
    </lineage>
</organism>
<dbReference type="GO" id="GO:0016491">
    <property type="term" value="F:oxidoreductase activity"/>
    <property type="evidence" value="ECO:0007669"/>
    <property type="project" value="UniProtKB-KW"/>
</dbReference>
<comment type="similarity">
    <text evidence="1">Belongs to the short-chain dehydrogenases/reductases (SDR) family.</text>
</comment>
<keyword evidence="5" id="KW-1185">Reference proteome</keyword>
<evidence type="ECO:0000256" key="2">
    <source>
        <dbReference type="ARBA" id="ARBA00022857"/>
    </source>
</evidence>